<sequence>MSDQSTSYLPISENQGHFRELVNDALKHAKSLGASDAAAEISESRGLSVSVRNKDIETVEQTRDRSLDLTVFAGNRRGSASTSDFSAQALRVTVEAAWHIARYTAADPAAGLPDADQLAGDYPDLQLHHPWDISAEDAARLAIKAERAAHDTSPLITNTDGASVDTYEGHFVLGNSRGFMGGYPYSRHSISVAPIAGRGANMQRDYWYTSARAAADLADPVAIGRYAAERTLSRMSARRIKTGRFPVLFEAPLAVGLLGALVQATSGGALYRKASFLLDSLGKPVLSDHLDVAEDPHVPGAMGSSPFDSEGVRTQPRDLVVAGVLNGYFLSTYTARKLGMQSTGNAGGSHNLRLVSRLTREQDDFRAMLRKMGTGLLVTELIGQGVNYVSGDYSRGAFGYWVENGEIRHAVQEVTIAGNLADMYRQIVAVGADTITRGSKTTGSILIEQMSIAGQ</sequence>
<name>A0A1M5TW62_9BURK</name>
<dbReference type="Proteomes" id="UP000184226">
    <property type="component" value="Unassembled WGS sequence"/>
</dbReference>
<proteinExistence type="inferred from homology"/>
<dbReference type="InterPro" id="IPR045569">
    <property type="entry name" value="Metalloprtase-TldD/E_C"/>
</dbReference>
<feature type="domain" description="Metalloprotease TldD/E C-terminal" evidence="3">
    <location>
        <begin position="242"/>
        <end position="454"/>
    </location>
</feature>
<comment type="similarity">
    <text evidence="1">Belongs to the peptidase U62 family.</text>
</comment>
<dbReference type="RefSeq" id="WP_073102638.1">
    <property type="nucleotide sequence ID" value="NZ_FQXE01000003.1"/>
</dbReference>
<evidence type="ECO:0000256" key="1">
    <source>
        <dbReference type="ARBA" id="ARBA00005836"/>
    </source>
</evidence>
<dbReference type="NCBIfam" id="NF008268">
    <property type="entry name" value="PRK11040.1"/>
    <property type="match status" value="1"/>
</dbReference>
<feature type="domain" description="Metalloprotease TldD/E central" evidence="4">
    <location>
        <begin position="129"/>
        <end position="234"/>
    </location>
</feature>
<dbReference type="Pfam" id="PF19289">
    <property type="entry name" value="PmbA_TldD_3rd"/>
    <property type="match status" value="1"/>
</dbReference>
<dbReference type="InterPro" id="IPR035068">
    <property type="entry name" value="TldD/PmbA_N"/>
</dbReference>
<protein>
    <recommendedName>
        <fullName evidence="7">PmbA protein</fullName>
    </recommendedName>
</protein>
<dbReference type="STRING" id="658167.SAMN04488135_103495"/>
<dbReference type="PANTHER" id="PTHR43421">
    <property type="entry name" value="METALLOPROTEASE PMBA"/>
    <property type="match status" value="1"/>
</dbReference>
<evidence type="ECO:0000259" key="3">
    <source>
        <dbReference type="Pfam" id="PF19289"/>
    </source>
</evidence>
<evidence type="ECO:0008006" key="7">
    <source>
        <dbReference type="Google" id="ProtNLM"/>
    </source>
</evidence>
<dbReference type="PANTHER" id="PTHR43421:SF1">
    <property type="entry name" value="METALLOPROTEASE PMBA"/>
    <property type="match status" value="1"/>
</dbReference>
<dbReference type="InterPro" id="IPR047657">
    <property type="entry name" value="PmbA"/>
</dbReference>
<dbReference type="GO" id="GO:0005829">
    <property type="term" value="C:cytosol"/>
    <property type="evidence" value="ECO:0007669"/>
    <property type="project" value="TreeGrafter"/>
</dbReference>
<feature type="domain" description="Metalloprotease TldD/E N-terminal" evidence="2">
    <location>
        <begin position="41"/>
        <end position="101"/>
    </location>
</feature>
<dbReference type="OrthoDB" id="9803618at2"/>
<dbReference type="EMBL" id="FQXE01000003">
    <property type="protein sequence ID" value="SHH54850.1"/>
    <property type="molecule type" value="Genomic_DNA"/>
</dbReference>
<dbReference type="InterPro" id="IPR045570">
    <property type="entry name" value="Metalloprtase-TldD/E_cen_dom"/>
</dbReference>
<evidence type="ECO:0000259" key="4">
    <source>
        <dbReference type="Pfam" id="PF19290"/>
    </source>
</evidence>
<dbReference type="SUPFAM" id="SSF111283">
    <property type="entry name" value="Putative modulator of DNA gyrase, PmbA/TldD"/>
    <property type="match status" value="1"/>
</dbReference>
<dbReference type="InterPro" id="IPR002510">
    <property type="entry name" value="Metalloprtase-TldD/E_N"/>
</dbReference>
<dbReference type="GO" id="GO:0008237">
    <property type="term" value="F:metallopeptidase activity"/>
    <property type="evidence" value="ECO:0007669"/>
    <property type="project" value="InterPro"/>
</dbReference>
<dbReference type="Pfam" id="PF01523">
    <property type="entry name" value="PmbA_TldD_1st"/>
    <property type="match status" value="1"/>
</dbReference>
<keyword evidence="6" id="KW-1185">Reference proteome</keyword>
<evidence type="ECO:0000313" key="6">
    <source>
        <dbReference type="Proteomes" id="UP000184226"/>
    </source>
</evidence>
<accession>A0A1M5TW62</accession>
<gene>
    <name evidence="5" type="ORF">SAMN04488135_103495</name>
</gene>
<dbReference type="AlphaFoldDB" id="A0A1M5TW62"/>
<dbReference type="InterPro" id="IPR036059">
    <property type="entry name" value="TldD/PmbA_sf"/>
</dbReference>
<dbReference type="GO" id="GO:0006508">
    <property type="term" value="P:proteolysis"/>
    <property type="evidence" value="ECO:0007669"/>
    <property type="project" value="InterPro"/>
</dbReference>
<reference evidence="5 6" key="1">
    <citation type="submission" date="2016-11" db="EMBL/GenBank/DDBJ databases">
        <authorList>
            <person name="Jaros S."/>
            <person name="Januszkiewicz K."/>
            <person name="Wedrychowicz H."/>
        </authorList>
    </citation>
    <scope>NUCLEOTIDE SEQUENCE [LARGE SCALE GENOMIC DNA]</scope>
    <source>
        <strain evidence="5 6">CGMCC 1.10190</strain>
    </source>
</reference>
<dbReference type="Gene3D" id="3.30.2290.10">
    <property type="entry name" value="PmbA/TldD superfamily"/>
    <property type="match status" value="1"/>
</dbReference>
<evidence type="ECO:0000313" key="5">
    <source>
        <dbReference type="EMBL" id="SHH54850.1"/>
    </source>
</evidence>
<evidence type="ECO:0000259" key="2">
    <source>
        <dbReference type="Pfam" id="PF01523"/>
    </source>
</evidence>
<dbReference type="Pfam" id="PF19290">
    <property type="entry name" value="PmbA_TldD_2nd"/>
    <property type="match status" value="1"/>
</dbReference>
<organism evidence="5 6">
    <name type="scientific">Pollutimonas bauzanensis</name>
    <dbReference type="NCBI Taxonomy" id="658167"/>
    <lineage>
        <taxon>Bacteria</taxon>
        <taxon>Pseudomonadati</taxon>
        <taxon>Pseudomonadota</taxon>
        <taxon>Betaproteobacteria</taxon>
        <taxon>Burkholderiales</taxon>
        <taxon>Alcaligenaceae</taxon>
        <taxon>Pollutimonas</taxon>
    </lineage>
</organism>